<protein>
    <submittedName>
        <fullName evidence="1">Uncharacterized protein</fullName>
    </submittedName>
</protein>
<accession>A0A0F7L8A5</accession>
<evidence type="ECO:0000313" key="1">
    <source>
        <dbReference type="EMBL" id="AKH47652.1"/>
    </source>
</evidence>
<proteinExistence type="predicted"/>
<organism evidence="1">
    <name type="scientific">uncultured marine virus</name>
    <dbReference type="NCBI Taxonomy" id="186617"/>
    <lineage>
        <taxon>Viruses</taxon>
        <taxon>environmental samples</taxon>
    </lineage>
</organism>
<reference evidence="1" key="1">
    <citation type="journal article" date="2015" name="Front. Microbiol.">
        <title>Combining genomic sequencing methods to explore viral diversity and reveal potential virus-host interactions.</title>
        <authorList>
            <person name="Chow C.E."/>
            <person name="Winget D.M."/>
            <person name="White R.A.III."/>
            <person name="Hallam S.J."/>
            <person name="Suttle C.A."/>
        </authorList>
    </citation>
    <scope>NUCLEOTIDE SEQUENCE</scope>
    <source>
        <strain evidence="1">Oxic1_1</strain>
    </source>
</reference>
<sequence length="96" mass="11350">MQAIWMYIDMIFRRNMKLHRSLIISKKEMFNMLHFRPIRTSIDPTYTNMLPTFTRGGQHLHVRSVGWRWDVKEAIGIISRVTKQLDYSGAPVSVDI</sequence>
<reference evidence="1" key="2">
    <citation type="submission" date="2015-03" db="EMBL/GenBank/DDBJ databases">
        <authorList>
            <person name="Chow C.-E.T."/>
            <person name="Winget D.M."/>
            <person name="White R.A.III."/>
            <person name="Hallam S.J."/>
            <person name="Suttle C.A."/>
        </authorList>
    </citation>
    <scope>NUCLEOTIDE SEQUENCE</scope>
    <source>
        <strain evidence="1">Oxic1_1</strain>
    </source>
</reference>
<dbReference type="EMBL" id="KR029596">
    <property type="protein sequence ID" value="AKH47652.1"/>
    <property type="molecule type" value="Genomic_DNA"/>
</dbReference>
<name>A0A0F7L8A5_9VIRU</name>